<dbReference type="EMBL" id="BSEN01000003">
    <property type="protein sequence ID" value="GLJ75401.1"/>
    <property type="molecule type" value="Genomic_DNA"/>
</dbReference>
<organism evidence="2 3">
    <name type="scientific">Leifsonia poae</name>
    <dbReference type="NCBI Taxonomy" id="110933"/>
    <lineage>
        <taxon>Bacteria</taxon>
        <taxon>Bacillati</taxon>
        <taxon>Actinomycetota</taxon>
        <taxon>Actinomycetes</taxon>
        <taxon>Micrococcales</taxon>
        <taxon>Microbacteriaceae</taxon>
        <taxon>Leifsonia</taxon>
    </lineage>
</organism>
<feature type="domain" description="Polysaccharide pyruvyl transferase" evidence="1">
    <location>
        <begin position="70"/>
        <end position="295"/>
    </location>
</feature>
<dbReference type="Proteomes" id="UP001142372">
    <property type="component" value="Unassembled WGS sequence"/>
</dbReference>
<evidence type="ECO:0000313" key="3">
    <source>
        <dbReference type="Proteomes" id="UP001142372"/>
    </source>
</evidence>
<gene>
    <name evidence="2" type="ORF">GCM10017584_09750</name>
</gene>
<dbReference type="AlphaFoldDB" id="A0A9W6H8A4"/>
<evidence type="ECO:0000259" key="1">
    <source>
        <dbReference type="Pfam" id="PF04230"/>
    </source>
</evidence>
<dbReference type="PANTHER" id="PTHR36836">
    <property type="entry name" value="COLANIC ACID BIOSYNTHESIS PROTEIN WCAK"/>
    <property type="match status" value="1"/>
</dbReference>
<dbReference type="PANTHER" id="PTHR36836:SF1">
    <property type="entry name" value="COLANIC ACID BIOSYNTHESIS PROTEIN WCAK"/>
    <property type="match status" value="1"/>
</dbReference>
<reference evidence="2" key="1">
    <citation type="journal article" date="2014" name="Int. J. Syst. Evol. Microbiol.">
        <title>Complete genome sequence of Corynebacterium casei LMG S-19264T (=DSM 44701T), isolated from a smear-ripened cheese.</title>
        <authorList>
            <consortium name="US DOE Joint Genome Institute (JGI-PGF)"/>
            <person name="Walter F."/>
            <person name="Albersmeier A."/>
            <person name="Kalinowski J."/>
            <person name="Ruckert C."/>
        </authorList>
    </citation>
    <scope>NUCLEOTIDE SEQUENCE</scope>
    <source>
        <strain evidence="2">VKM Ac-1401</strain>
    </source>
</reference>
<protein>
    <recommendedName>
        <fullName evidence="1">Polysaccharide pyruvyl transferase domain-containing protein</fullName>
    </recommendedName>
</protein>
<dbReference type="Pfam" id="PF04230">
    <property type="entry name" value="PS_pyruv_trans"/>
    <property type="match status" value="1"/>
</dbReference>
<dbReference type="InterPro" id="IPR007345">
    <property type="entry name" value="Polysacch_pyruvyl_Trfase"/>
</dbReference>
<proteinExistence type="predicted"/>
<comment type="caution">
    <text evidence="2">The sequence shown here is derived from an EMBL/GenBank/DDBJ whole genome shotgun (WGS) entry which is preliminary data.</text>
</comment>
<dbReference type="RefSeq" id="WP_271176082.1">
    <property type="nucleotide sequence ID" value="NZ_BAAAJO010000001.1"/>
</dbReference>
<sequence>MRVLVLWADDASPNLGVRALGSGTAELVKRVWPDAEVTFQNYGRRVPQLPIGRVRSLVKERVLGRAGMQKWLAGFDLVIDTRSGDSFADIYGTRRLVVMSTVAEFATQAGVPVVLGPQTIGPFDSRSGRAIGRHSLRRSALVMARDSASAGQAGELGRAPDVLTTDVVFALPRPDVPRTRDVVFNISGLLWYANPHVDSVAYRDTVTRLYRSLAGDDRRVTLLAHVLDSDNPDSDIAAIREFSSTVAPDAEIVFPTGLDDVRETVASAEVVIGSRMHACLNALSVGTPAIPLAYSRKFSPLLSDLGWTHTVDLRTSDDPVAAALGELASPTLRADAAALVERAHATLAVAEDALREVA</sequence>
<keyword evidence="3" id="KW-1185">Reference proteome</keyword>
<evidence type="ECO:0000313" key="2">
    <source>
        <dbReference type="EMBL" id="GLJ75401.1"/>
    </source>
</evidence>
<name>A0A9W6H8A4_9MICO</name>
<accession>A0A9W6H8A4</accession>
<reference evidence="2" key="2">
    <citation type="submission" date="2023-01" db="EMBL/GenBank/DDBJ databases">
        <authorList>
            <person name="Sun Q."/>
            <person name="Evtushenko L."/>
        </authorList>
    </citation>
    <scope>NUCLEOTIDE SEQUENCE</scope>
    <source>
        <strain evidence="2">VKM Ac-1401</strain>
    </source>
</reference>